<gene>
    <name evidence="6" type="ORF">RGQ29_006617</name>
</gene>
<keyword evidence="7" id="KW-1185">Reference proteome</keyword>
<dbReference type="PANTHER" id="PTHR13096">
    <property type="entry name" value="MINA53 MYC INDUCED NUCLEAR ANTIGEN"/>
    <property type="match status" value="1"/>
</dbReference>
<dbReference type="GO" id="GO:0051864">
    <property type="term" value="F:histone H3K36 demethylase activity"/>
    <property type="evidence" value="ECO:0007669"/>
    <property type="project" value="TreeGrafter"/>
</dbReference>
<evidence type="ECO:0000256" key="1">
    <source>
        <dbReference type="ARBA" id="ARBA00022723"/>
    </source>
</evidence>
<comment type="cofactor">
    <cofactor evidence="3">
        <name>Fe(2+)</name>
        <dbReference type="ChEBI" id="CHEBI:29033"/>
    </cofactor>
    <text evidence="3">Binds 1 Fe(2+) ion per subunit.</text>
</comment>
<proteinExistence type="inferred from homology"/>
<evidence type="ECO:0000313" key="6">
    <source>
        <dbReference type="EMBL" id="KAK4564614.1"/>
    </source>
</evidence>
<keyword evidence="3" id="KW-0223">Dioxygenase</keyword>
<dbReference type="GO" id="GO:0032453">
    <property type="term" value="F:histone H3K4 demethylase activity"/>
    <property type="evidence" value="ECO:0007669"/>
    <property type="project" value="TreeGrafter"/>
</dbReference>
<keyword evidence="3" id="KW-0539">Nucleus</keyword>
<comment type="subcellular location">
    <subcellularLocation>
        <location evidence="3">Nucleus</location>
    </subcellularLocation>
</comment>
<reference evidence="6 7" key="1">
    <citation type="journal article" date="2023" name="G3 (Bethesda)">
        <title>A haplotype-resolved chromosome-scale genome for Quercus rubra L. provides insights into the genetics of adaptive traits for red oak species.</title>
        <authorList>
            <person name="Kapoor B."/>
            <person name="Jenkins J."/>
            <person name="Schmutz J."/>
            <person name="Zhebentyayeva T."/>
            <person name="Kuelheim C."/>
            <person name="Coggeshall M."/>
            <person name="Heim C."/>
            <person name="Lasky J.R."/>
            <person name="Leites L."/>
            <person name="Islam-Faridi N."/>
            <person name="Romero-Severson J."/>
            <person name="DeLeo V.L."/>
            <person name="Lucas S.M."/>
            <person name="Lazic D."/>
            <person name="Gailing O."/>
            <person name="Carlson J."/>
            <person name="Staton M."/>
        </authorList>
    </citation>
    <scope>NUCLEOTIDE SEQUENCE [LARGE SCALE GENOMIC DNA]</scope>
    <source>
        <strain evidence="6">Pseudo-F2</strain>
    </source>
</reference>
<protein>
    <recommendedName>
        <fullName evidence="3">Bifunctional lysine-specific demethylase and histidyl-hydroxylase</fullName>
        <ecNumber evidence="3">1.14.11.-</ecNumber>
    </recommendedName>
</protein>
<evidence type="ECO:0000256" key="2">
    <source>
        <dbReference type="ARBA" id="ARBA00023004"/>
    </source>
</evidence>
<keyword evidence="1 3" id="KW-0479">Metal-binding</keyword>
<evidence type="ECO:0000256" key="3">
    <source>
        <dbReference type="RuleBase" id="RU366061"/>
    </source>
</evidence>
<name>A0AAN7E7D9_QUERU</name>
<accession>A0AAN7E7D9</accession>
<dbReference type="InterPro" id="IPR039994">
    <property type="entry name" value="NO66-like"/>
</dbReference>
<dbReference type="EC" id="1.14.11.-" evidence="3"/>
<organism evidence="6 7">
    <name type="scientific">Quercus rubra</name>
    <name type="common">Northern red oak</name>
    <name type="synonym">Quercus borealis</name>
    <dbReference type="NCBI Taxonomy" id="3512"/>
    <lineage>
        <taxon>Eukaryota</taxon>
        <taxon>Viridiplantae</taxon>
        <taxon>Streptophyta</taxon>
        <taxon>Embryophyta</taxon>
        <taxon>Tracheophyta</taxon>
        <taxon>Spermatophyta</taxon>
        <taxon>Magnoliopsida</taxon>
        <taxon>eudicotyledons</taxon>
        <taxon>Gunneridae</taxon>
        <taxon>Pentapetalae</taxon>
        <taxon>rosids</taxon>
        <taxon>fabids</taxon>
        <taxon>Fagales</taxon>
        <taxon>Fagaceae</taxon>
        <taxon>Quercus</taxon>
    </lineage>
</organism>
<dbReference type="EMBL" id="JAXUIC010000011">
    <property type="protein sequence ID" value="KAK4564614.1"/>
    <property type="molecule type" value="Genomic_DNA"/>
</dbReference>
<dbReference type="Proteomes" id="UP001324115">
    <property type="component" value="Unassembled WGS sequence"/>
</dbReference>
<keyword evidence="3" id="KW-0560">Oxidoreductase</keyword>
<keyword evidence="2 3" id="KW-0408">Iron</keyword>
<feature type="domain" description="JmjC" evidence="5">
    <location>
        <begin position="413"/>
        <end position="589"/>
    </location>
</feature>
<dbReference type="PANTHER" id="PTHR13096:SF9">
    <property type="entry name" value="BIFUNCTIONAL LYSINE-SPECIFIC DEMETHYLASE AND HISTIDYL-HYDROXYLASE"/>
    <property type="match status" value="1"/>
</dbReference>
<dbReference type="PROSITE" id="PS51184">
    <property type="entry name" value="JMJC"/>
    <property type="match status" value="1"/>
</dbReference>
<dbReference type="GO" id="GO:0005730">
    <property type="term" value="C:nucleolus"/>
    <property type="evidence" value="ECO:0007669"/>
    <property type="project" value="TreeGrafter"/>
</dbReference>
<dbReference type="Gene3D" id="2.60.120.650">
    <property type="entry name" value="Cupin"/>
    <property type="match status" value="1"/>
</dbReference>
<evidence type="ECO:0000256" key="4">
    <source>
        <dbReference type="SAM" id="MobiDB-lite"/>
    </source>
</evidence>
<sequence length="789" mass="88973">MERREKKSEHRKRKRKPENDKSLQLLQHADADTIFSLLLAAIHNSDTPSSLTLIKKCLIKLKPTLLSQNPNPNPILSLLPFLLTSKSAEIVCYSAEIVGALSLYSLELNEQVGLDGEIVKSLVLALGIWKKRRVLMAACNAVLDMATTPVARQCLLRFFALESLMSGFLQVPKSSVMQVSLCTLDDGTVDDGNVACLKIGFEDDELPVLLLTASIILINSCNIELLGKIPRNLSETFFSFLKNLWAEVHNQILLANTMKSSQEGQFVMSNIRVNNLAESIFRLSINGSEIATTLPVEVVKRSIFGLTKSSFENFMLSHWEVSPFLIRKLSRALNEKDDVFSSFIKSLGLIETDPSFLSSILRNCVSCFPIASDELDVLSFLKEVRNVLGCPIIYQQDIRVLRTERKTKREVHFFQESLDSCRKKDFQFFNIDDLLKCEEAYKEGYTVALRGMEFRFKCIAAIANGLASIFGQPSVGVNMYLTPPNSQGLARHVDDHCVFVFQLFGTKQWTVFSRPNVQLPRLYSPDSLHDAEVENSVTECRKILLREGDILYIPRGVLHEACTENGGPNESAACSLHLTLGIEVEPPFEWEGFAHVSLCCWNQRQPQDASSSESVLEFLDVISVNLLHVAIGLIGDSDPTFRKACLVGAMSLPSDTSNMLDQNQKTIFSHLINKIDTESWFLDALRIIEVAMQKNEDPFQRIRWLRLLSADGETTGHDSNFSFMEASKLFPLCVEHKDKAEEAFMHVKSRFCDEVLFVDVLDRYKLLLNKYRKARKQYMNGMISLQCTS</sequence>
<dbReference type="AlphaFoldDB" id="A0AAN7E7D9"/>
<evidence type="ECO:0000259" key="5">
    <source>
        <dbReference type="PROSITE" id="PS51184"/>
    </source>
</evidence>
<dbReference type="GO" id="GO:0005506">
    <property type="term" value="F:iron ion binding"/>
    <property type="evidence" value="ECO:0007669"/>
    <property type="project" value="UniProtKB-UniRule"/>
</dbReference>
<comment type="similarity">
    <text evidence="3">Belongs to the ROX family.</text>
</comment>
<dbReference type="Pfam" id="PF08007">
    <property type="entry name" value="JmjC_2"/>
    <property type="match status" value="1"/>
</dbReference>
<comment type="function">
    <text evidence="3">Oxygenase that can act as both a histone lysine demethylase and a ribosomal histidine hydroxylase.</text>
</comment>
<keyword evidence="3" id="KW-0805">Transcription regulation</keyword>
<feature type="region of interest" description="Disordered" evidence="4">
    <location>
        <begin position="1"/>
        <end position="22"/>
    </location>
</feature>
<keyword evidence="3" id="KW-0804">Transcription</keyword>
<dbReference type="SUPFAM" id="SSF51197">
    <property type="entry name" value="Clavaminate synthase-like"/>
    <property type="match status" value="1"/>
</dbReference>
<comment type="caution">
    <text evidence="6">The sequence shown here is derived from an EMBL/GenBank/DDBJ whole genome shotgun (WGS) entry which is preliminary data.</text>
</comment>
<dbReference type="InterPro" id="IPR003347">
    <property type="entry name" value="JmjC_dom"/>
</dbReference>
<evidence type="ECO:0000313" key="7">
    <source>
        <dbReference type="Proteomes" id="UP001324115"/>
    </source>
</evidence>